<keyword evidence="3" id="KW-0808">Transferase</keyword>
<protein>
    <recommendedName>
        <fullName evidence="2">8-amino-7-oxononanoate synthase</fullName>
        <ecNumber evidence="2">2.3.1.47</ecNumber>
    </recommendedName>
</protein>
<evidence type="ECO:0000256" key="3">
    <source>
        <dbReference type="ARBA" id="ARBA00022679"/>
    </source>
</evidence>
<keyword evidence="4" id="KW-0663">Pyridoxal phosphate</keyword>
<dbReference type="RefSeq" id="WP_136740163.1">
    <property type="nucleotide sequence ID" value="NZ_SUMB01000004.1"/>
</dbReference>
<comment type="catalytic activity">
    <reaction evidence="5">
        <text>6-carboxyhexanoyl-[ACP] + L-alanine + H(+) = (8S)-8-amino-7-oxononanoate + holo-[ACP] + CO2</text>
        <dbReference type="Rhea" id="RHEA:42288"/>
        <dbReference type="Rhea" id="RHEA-COMP:9685"/>
        <dbReference type="Rhea" id="RHEA-COMP:9955"/>
        <dbReference type="ChEBI" id="CHEBI:15378"/>
        <dbReference type="ChEBI" id="CHEBI:16526"/>
        <dbReference type="ChEBI" id="CHEBI:57972"/>
        <dbReference type="ChEBI" id="CHEBI:64479"/>
        <dbReference type="ChEBI" id="CHEBI:78846"/>
        <dbReference type="ChEBI" id="CHEBI:149468"/>
        <dbReference type="EC" id="2.3.1.47"/>
    </reaction>
</comment>
<evidence type="ECO:0000259" key="7">
    <source>
        <dbReference type="Pfam" id="PF00155"/>
    </source>
</evidence>
<evidence type="ECO:0000256" key="1">
    <source>
        <dbReference type="ARBA" id="ARBA00001933"/>
    </source>
</evidence>
<evidence type="ECO:0000256" key="2">
    <source>
        <dbReference type="ARBA" id="ARBA00013187"/>
    </source>
</evidence>
<evidence type="ECO:0000256" key="5">
    <source>
        <dbReference type="ARBA" id="ARBA00047715"/>
    </source>
</evidence>
<dbReference type="AlphaFoldDB" id="A0A4U0NJ12"/>
<proteinExistence type="predicted"/>
<dbReference type="GO" id="GO:0008710">
    <property type="term" value="F:8-amino-7-oxononanoate synthase activity"/>
    <property type="evidence" value="ECO:0007669"/>
    <property type="project" value="UniProtKB-EC"/>
</dbReference>
<sequence length="413" mass="45073">MVIPIPPQSRHRVDRFTRIRVPKDWGGDHLFWGRPPGPDAVIVDNNDYLHLARDRRIIEAMTQRLDAAGTSTLMSGILLFGDHPQLSLEQELAAHMGAPAGILCQSGWAANTGLLQAIADPSTPIYIDVLAHMSLWEGAHAARAKTRLFRHNDLAHLRRRIADHGPGIIAVDGVYSSDGNLAPLAEIAAIAAENRCVLVVDESHSLGVHGERGEGIVAALGLQDAVHFRTVSLSKAFAGRAGLITCCDPDFVDYFKHESYPAVFSSTLLPHDLAGLQAALHAVREDGWRRERLHHLTEWVRRELTAGGIDLHGSQTQIIPLEAGTELQAIKLRDAMMSRGVFPSPFGPPATSRRRATMRVSLHAGLTDAQVERLVEVCLAVRPLLSTARARRTAAAPSDRRSRRPEPVAHGNP</sequence>
<keyword evidence="9" id="KW-1185">Reference proteome</keyword>
<dbReference type="OrthoDB" id="9807157at2"/>
<dbReference type="InterPro" id="IPR015422">
    <property type="entry name" value="PyrdxlP-dep_Trfase_small"/>
</dbReference>
<dbReference type="GO" id="GO:0030170">
    <property type="term" value="F:pyridoxal phosphate binding"/>
    <property type="evidence" value="ECO:0007669"/>
    <property type="project" value="InterPro"/>
</dbReference>
<dbReference type="Pfam" id="PF00155">
    <property type="entry name" value="Aminotran_1_2"/>
    <property type="match status" value="1"/>
</dbReference>
<evidence type="ECO:0000313" key="9">
    <source>
        <dbReference type="Proteomes" id="UP000308697"/>
    </source>
</evidence>
<dbReference type="GO" id="GO:0009102">
    <property type="term" value="P:biotin biosynthetic process"/>
    <property type="evidence" value="ECO:0007669"/>
    <property type="project" value="TreeGrafter"/>
</dbReference>
<dbReference type="InterPro" id="IPR050087">
    <property type="entry name" value="AON_synthase_class-II"/>
</dbReference>
<feature type="compositionally biased region" description="Basic and acidic residues" evidence="6">
    <location>
        <begin position="398"/>
        <end position="407"/>
    </location>
</feature>
<feature type="domain" description="Aminotransferase class I/classII large" evidence="7">
    <location>
        <begin position="44"/>
        <end position="376"/>
    </location>
</feature>
<dbReference type="InterPro" id="IPR004839">
    <property type="entry name" value="Aminotransferase_I/II_large"/>
</dbReference>
<evidence type="ECO:0000256" key="4">
    <source>
        <dbReference type="ARBA" id="ARBA00022898"/>
    </source>
</evidence>
<dbReference type="NCBIfam" id="NF005526">
    <property type="entry name" value="PRK07179.1"/>
    <property type="match status" value="1"/>
</dbReference>
<dbReference type="PANTHER" id="PTHR13693:SF100">
    <property type="entry name" value="8-AMINO-7-OXONONANOATE SYNTHASE"/>
    <property type="match status" value="1"/>
</dbReference>
<dbReference type="InterPro" id="IPR015424">
    <property type="entry name" value="PyrdxlP-dep_Trfase"/>
</dbReference>
<dbReference type="SUPFAM" id="SSF53383">
    <property type="entry name" value="PLP-dependent transferases"/>
    <property type="match status" value="1"/>
</dbReference>
<name>A0A4U0NJ12_9ACTN</name>
<evidence type="ECO:0000313" key="8">
    <source>
        <dbReference type="EMBL" id="TJZ54237.1"/>
    </source>
</evidence>
<evidence type="ECO:0000256" key="6">
    <source>
        <dbReference type="SAM" id="MobiDB-lite"/>
    </source>
</evidence>
<comment type="cofactor">
    <cofactor evidence="1">
        <name>pyridoxal 5'-phosphate</name>
        <dbReference type="ChEBI" id="CHEBI:597326"/>
    </cofactor>
</comment>
<dbReference type="Gene3D" id="3.40.640.10">
    <property type="entry name" value="Type I PLP-dependent aspartate aminotransferase-like (Major domain)"/>
    <property type="match status" value="1"/>
</dbReference>
<dbReference type="EMBL" id="SUMB01000004">
    <property type="protein sequence ID" value="TJZ54237.1"/>
    <property type="molecule type" value="Genomic_DNA"/>
</dbReference>
<gene>
    <name evidence="8" type="ORF">FCH28_13740</name>
</gene>
<dbReference type="PANTHER" id="PTHR13693">
    <property type="entry name" value="CLASS II AMINOTRANSFERASE/8-AMINO-7-OXONONANOATE SYNTHASE"/>
    <property type="match status" value="1"/>
</dbReference>
<accession>A0A4U0NJ12</accession>
<comment type="caution">
    <text evidence="8">The sequence shown here is derived from an EMBL/GenBank/DDBJ whole genome shotgun (WGS) entry which is preliminary data.</text>
</comment>
<feature type="region of interest" description="Disordered" evidence="6">
    <location>
        <begin position="389"/>
        <end position="413"/>
    </location>
</feature>
<dbReference type="Proteomes" id="UP000308697">
    <property type="component" value="Unassembled WGS sequence"/>
</dbReference>
<organism evidence="8 9">
    <name type="scientific">Streptomyces piniterrae</name>
    <dbReference type="NCBI Taxonomy" id="2571125"/>
    <lineage>
        <taxon>Bacteria</taxon>
        <taxon>Bacillati</taxon>
        <taxon>Actinomycetota</taxon>
        <taxon>Actinomycetes</taxon>
        <taxon>Kitasatosporales</taxon>
        <taxon>Streptomycetaceae</taxon>
        <taxon>Streptomyces</taxon>
    </lineage>
</organism>
<dbReference type="EC" id="2.3.1.47" evidence="2"/>
<dbReference type="Gene3D" id="3.90.1150.10">
    <property type="entry name" value="Aspartate Aminotransferase, domain 1"/>
    <property type="match status" value="1"/>
</dbReference>
<reference evidence="8 9" key="1">
    <citation type="submission" date="2019-04" db="EMBL/GenBank/DDBJ databases">
        <title>Streptomyces piniterrae sp. nov., a heliquinomycin-producing actinomycete isolated from rhizosphere soil of Pinus yunnanensis.</title>
        <authorList>
            <person name="Zhuang X."/>
            <person name="Zhao J."/>
        </authorList>
    </citation>
    <scope>NUCLEOTIDE SEQUENCE [LARGE SCALE GENOMIC DNA]</scope>
    <source>
        <strain evidence="9">jys28</strain>
    </source>
</reference>
<dbReference type="InterPro" id="IPR015421">
    <property type="entry name" value="PyrdxlP-dep_Trfase_major"/>
</dbReference>